<accession>A0A0W1RC57</accession>
<dbReference type="OrthoDB" id="343158at2157"/>
<dbReference type="PANTHER" id="PTHR40124">
    <property type="match status" value="1"/>
</dbReference>
<organism evidence="2 3">
    <name type="scientific">Haloprofundus marisrubri</name>
    <dbReference type="NCBI Taxonomy" id="1514971"/>
    <lineage>
        <taxon>Archaea</taxon>
        <taxon>Methanobacteriati</taxon>
        <taxon>Methanobacteriota</taxon>
        <taxon>Stenosarchaea group</taxon>
        <taxon>Halobacteria</taxon>
        <taxon>Halobacteriales</taxon>
        <taxon>Haloferacaceae</taxon>
        <taxon>Haloprofundus</taxon>
    </lineage>
</organism>
<dbReference type="AlphaFoldDB" id="A0A0W1RC57"/>
<dbReference type="RefSeq" id="WP_058580807.1">
    <property type="nucleotide sequence ID" value="NZ_LOPU01000016.1"/>
</dbReference>
<gene>
    <name evidence="2" type="ORF">AUR64_07525</name>
</gene>
<protein>
    <recommendedName>
        <fullName evidence="1">Polysaccharide lyase 14 domain-containing protein</fullName>
    </recommendedName>
</protein>
<dbReference type="STRING" id="1514971.AUR64_07525"/>
<feature type="domain" description="Polysaccharide lyase 14" evidence="1">
    <location>
        <begin position="295"/>
        <end position="368"/>
    </location>
</feature>
<dbReference type="Gene3D" id="2.60.120.200">
    <property type="match status" value="1"/>
</dbReference>
<evidence type="ECO:0000259" key="1">
    <source>
        <dbReference type="Pfam" id="PF21294"/>
    </source>
</evidence>
<reference evidence="2 3" key="1">
    <citation type="submission" date="2015-12" db="EMBL/GenBank/DDBJ databases">
        <title>Haloprofundus marisrubri gen. nov., sp. nov., an extremely halophilic archaeon isolated from the Discovery deep brine-seawater interface in the Red Sea.</title>
        <authorList>
            <person name="Zhang G."/>
            <person name="Stingl U."/>
            <person name="Rashid M."/>
        </authorList>
    </citation>
    <scope>NUCLEOTIDE SEQUENCE [LARGE SCALE GENOMIC DNA]</scope>
    <source>
        <strain evidence="2 3">SB9</strain>
    </source>
</reference>
<feature type="domain" description="Polysaccharide lyase 14" evidence="1">
    <location>
        <begin position="178"/>
        <end position="277"/>
    </location>
</feature>
<dbReference type="Proteomes" id="UP000054387">
    <property type="component" value="Unassembled WGS sequence"/>
</dbReference>
<name>A0A0W1RC57_9EURY</name>
<evidence type="ECO:0000313" key="2">
    <source>
        <dbReference type="EMBL" id="KTG11008.1"/>
    </source>
</evidence>
<dbReference type="Pfam" id="PF21294">
    <property type="entry name" value="Polysacc_lyase_14"/>
    <property type="match status" value="2"/>
</dbReference>
<dbReference type="PANTHER" id="PTHR40124:SF1">
    <property type="entry name" value="DISAGGREGATASE RELATED REPEAT PROTEIN"/>
    <property type="match status" value="1"/>
</dbReference>
<proteinExistence type="predicted"/>
<comment type="caution">
    <text evidence="2">The sequence shown here is derived from an EMBL/GenBank/DDBJ whole genome shotgun (WGS) entry which is preliminary data.</text>
</comment>
<evidence type="ECO:0000313" key="3">
    <source>
        <dbReference type="Proteomes" id="UP000054387"/>
    </source>
</evidence>
<keyword evidence="3" id="KW-1185">Reference proteome</keyword>
<sequence length="378" mass="41954">MTQNHGYNTPKKGTADWNVPLNENFKKIDKDVEIRDVESKLDSYTPAAGAKFLAMDTGNRYLGDGEQWNLAPLPQRGTVGNLTAQNRFRVPTREQDPENAQVGDMWLRTDQNTLKVQMANGVQTLASGEAGGSDDGRGDTGGATNADVKINFADDSYLDKFDVSESGWNDIIEGEKARTDTALQVHLEEGSHYGTDMKYYFSDNGMSEPEELWTRYYLRLDPGFDVTSDGGKLPGPAGTYDNAGWGGRAADGTNGWSARMAFMPADGGGAELSFYCYHADMNNWGEWWGWDGTIEPGQYYQIDSYVKLNTPGENDGILRGWIDGEQAMEKTDVRFRDTEDLKIETLWFNIYHGGGDTSPSDNMLYFDNLQMSTSGPLD</sequence>
<dbReference type="InterPro" id="IPR048958">
    <property type="entry name" value="Polysacc_lyase_14"/>
</dbReference>
<dbReference type="EMBL" id="LOPU01000016">
    <property type="protein sequence ID" value="KTG11008.1"/>
    <property type="molecule type" value="Genomic_DNA"/>
</dbReference>